<proteinExistence type="predicted"/>
<reference evidence="1 2" key="1">
    <citation type="submission" date="2020-02" db="EMBL/GenBank/DDBJ databases">
        <title>Draft genome sequence of two Spirosoma agri KCTC 52727 and Spirosoma terrae KCTC 52035.</title>
        <authorList>
            <person name="Rojas J."/>
            <person name="Ambika Manirajan B."/>
            <person name="Suarez C."/>
            <person name="Ratering S."/>
            <person name="Schnell S."/>
        </authorList>
    </citation>
    <scope>NUCLEOTIDE SEQUENCE [LARGE SCALE GENOMIC DNA]</scope>
    <source>
        <strain evidence="1 2">KCTC 52035</strain>
    </source>
</reference>
<protein>
    <submittedName>
        <fullName evidence="1">Uncharacterized protein</fullName>
    </submittedName>
</protein>
<accession>A0A6L9LFM6</accession>
<comment type="caution">
    <text evidence="1">The sequence shown here is derived from an EMBL/GenBank/DDBJ whole genome shotgun (WGS) entry which is preliminary data.</text>
</comment>
<feature type="non-terminal residue" evidence="1">
    <location>
        <position position="101"/>
    </location>
</feature>
<sequence length="101" mass="10851">MNTPLVLTISPAPVTNPALFTITSANTLSCVTVSTTERQLVFLPLYAASNGSTITFSVVNELAPTTNPGPYTLRLYTDNPTINLRAQQNGQTASFAYNWLA</sequence>
<evidence type="ECO:0000313" key="1">
    <source>
        <dbReference type="EMBL" id="NDU99356.1"/>
    </source>
</evidence>
<organism evidence="1 2">
    <name type="scientific">Spirosoma terrae</name>
    <dbReference type="NCBI Taxonomy" id="1968276"/>
    <lineage>
        <taxon>Bacteria</taxon>
        <taxon>Pseudomonadati</taxon>
        <taxon>Bacteroidota</taxon>
        <taxon>Cytophagia</taxon>
        <taxon>Cytophagales</taxon>
        <taxon>Cytophagaceae</taxon>
        <taxon>Spirosoma</taxon>
    </lineage>
</organism>
<name>A0A6L9LFM6_9BACT</name>
<evidence type="ECO:0000313" key="2">
    <source>
        <dbReference type="Proteomes" id="UP000474175"/>
    </source>
</evidence>
<dbReference type="AlphaFoldDB" id="A0A6L9LFM6"/>
<keyword evidence="2" id="KW-1185">Reference proteome</keyword>
<gene>
    <name evidence="1" type="ORF">GK108_31070</name>
</gene>
<dbReference type="Proteomes" id="UP000474175">
    <property type="component" value="Unassembled WGS sequence"/>
</dbReference>
<dbReference type="EMBL" id="JAAFZH010000056">
    <property type="protein sequence ID" value="NDU99356.1"/>
    <property type="molecule type" value="Genomic_DNA"/>
</dbReference>